<dbReference type="EMBL" id="JAQQWM010000002">
    <property type="protein sequence ID" value="KAK8076813.1"/>
    <property type="molecule type" value="Genomic_DNA"/>
</dbReference>
<proteinExistence type="predicted"/>
<name>A0ABR1W028_9PEZI</name>
<protein>
    <recommendedName>
        <fullName evidence="3">Reverse transcriptase domain-containing protein</fullName>
    </recommendedName>
</protein>
<organism evidence="1 2">
    <name type="scientific">Apiospora saccharicola</name>
    <dbReference type="NCBI Taxonomy" id="335842"/>
    <lineage>
        <taxon>Eukaryota</taxon>
        <taxon>Fungi</taxon>
        <taxon>Dikarya</taxon>
        <taxon>Ascomycota</taxon>
        <taxon>Pezizomycotina</taxon>
        <taxon>Sordariomycetes</taxon>
        <taxon>Xylariomycetidae</taxon>
        <taxon>Amphisphaeriales</taxon>
        <taxon>Apiosporaceae</taxon>
        <taxon>Apiospora</taxon>
    </lineage>
</organism>
<evidence type="ECO:0008006" key="3">
    <source>
        <dbReference type="Google" id="ProtNLM"/>
    </source>
</evidence>
<evidence type="ECO:0000313" key="2">
    <source>
        <dbReference type="Proteomes" id="UP001446871"/>
    </source>
</evidence>
<keyword evidence="2" id="KW-1185">Reference proteome</keyword>
<sequence>MIDVTAPGEDRINWRIIREAHAAIPNVFYKVYKALFHSGYHPAAWKTPIGIVLPKRNKPDYSRPKAYRPISLLPYLSKLLEKLFANRLAYLANVEPDLLESSQIGGRKQRSATDAALLLQHYIERHRQEK</sequence>
<comment type="caution">
    <text evidence="1">The sequence shown here is derived from an EMBL/GenBank/DDBJ whole genome shotgun (WGS) entry which is preliminary data.</text>
</comment>
<dbReference type="PANTHER" id="PTHR33481">
    <property type="entry name" value="REVERSE TRANSCRIPTASE"/>
    <property type="match status" value="1"/>
</dbReference>
<dbReference type="Proteomes" id="UP001446871">
    <property type="component" value="Unassembled WGS sequence"/>
</dbReference>
<reference evidence="1 2" key="1">
    <citation type="submission" date="2023-01" db="EMBL/GenBank/DDBJ databases">
        <title>Analysis of 21 Apiospora genomes using comparative genomics revels a genus with tremendous synthesis potential of carbohydrate active enzymes and secondary metabolites.</title>
        <authorList>
            <person name="Sorensen T."/>
        </authorList>
    </citation>
    <scope>NUCLEOTIDE SEQUENCE [LARGE SCALE GENOMIC DNA]</scope>
    <source>
        <strain evidence="1 2">CBS 83171</strain>
    </source>
</reference>
<accession>A0ABR1W028</accession>
<gene>
    <name evidence="1" type="ORF">PG996_002983</name>
</gene>
<evidence type="ECO:0000313" key="1">
    <source>
        <dbReference type="EMBL" id="KAK8076813.1"/>
    </source>
</evidence>
<dbReference type="PANTHER" id="PTHR33481:SF1">
    <property type="entry name" value="ENDONUCLEASE_EXONUCLEASE_PHOSPHATASE DOMAIN-CONTAINING PROTEIN-RELATED"/>
    <property type="match status" value="1"/>
</dbReference>